<name>A0ABM4GCQ5_DROKI</name>
<dbReference type="Gene3D" id="3.40.50.12780">
    <property type="entry name" value="N-terminal domain of ligase-like"/>
    <property type="match status" value="1"/>
</dbReference>
<protein>
    <submittedName>
        <fullName evidence="3">Luciferin 4-monooxygenase-like</fullName>
    </submittedName>
</protein>
<sequence>MSPSLRCKLLTETIIPCKGIKRIRIVDDQGVSLGPNQIGEIYVHNGLRWKGYYGDEEESRRIQDPEGWFHTGDLGYFDDQNSLFVVDRIKDGLKCKNRTYWPSEIESVILELRQVQNVCVVGIFNAQVGYEAGALMARSSDDTISEQEIVDHVANRLPEEHKHLHAGVFFTEKLPINVNGKTVRRKARDLFMTLKAFHNGQV</sequence>
<organism evidence="2 3">
    <name type="scientific">Drosophila kikkawai</name>
    <name type="common">Fruit fly</name>
    <dbReference type="NCBI Taxonomy" id="30033"/>
    <lineage>
        <taxon>Eukaryota</taxon>
        <taxon>Metazoa</taxon>
        <taxon>Ecdysozoa</taxon>
        <taxon>Arthropoda</taxon>
        <taxon>Hexapoda</taxon>
        <taxon>Insecta</taxon>
        <taxon>Pterygota</taxon>
        <taxon>Neoptera</taxon>
        <taxon>Endopterygota</taxon>
        <taxon>Diptera</taxon>
        <taxon>Brachycera</taxon>
        <taxon>Muscomorpha</taxon>
        <taxon>Ephydroidea</taxon>
        <taxon>Drosophilidae</taxon>
        <taxon>Drosophila</taxon>
        <taxon>Sophophora</taxon>
    </lineage>
</organism>
<dbReference type="PANTHER" id="PTHR24096">
    <property type="entry name" value="LONG-CHAIN-FATTY-ACID--COA LIGASE"/>
    <property type="match status" value="1"/>
</dbReference>
<reference evidence="2" key="1">
    <citation type="submission" date="2025-05" db="UniProtKB">
        <authorList>
            <consortium name="RefSeq"/>
        </authorList>
    </citation>
    <scope>NUCLEOTIDE SEQUENCE [LARGE SCALE GENOMIC DNA]</scope>
    <source>
        <strain evidence="2">14028-0561.14</strain>
    </source>
</reference>
<dbReference type="GeneID" id="138928098"/>
<evidence type="ECO:0000313" key="2">
    <source>
        <dbReference type="Proteomes" id="UP001652661"/>
    </source>
</evidence>
<keyword evidence="2" id="KW-1185">Reference proteome</keyword>
<dbReference type="InterPro" id="IPR025110">
    <property type="entry name" value="AMP-bd_C"/>
</dbReference>
<dbReference type="Pfam" id="PF13193">
    <property type="entry name" value="AMP-binding_C"/>
    <property type="match status" value="1"/>
</dbReference>
<evidence type="ECO:0000259" key="1">
    <source>
        <dbReference type="Pfam" id="PF13193"/>
    </source>
</evidence>
<evidence type="ECO:0000313" key="3">
    <source>
        <dbReference type="RefSeq" id="XP_070140504.1"/>
    </source>
</evidence>
<feature type="domain" description="AMP-binding enzyme C-terminal" evidence="1">
    <location>
        <begin position="104"/>
        <end position="181"/>
    </location>
</feature>
<dbReference type="Proteomes" id="UP001652661">
    <property type="component" value="Chromosome 2R"/>
</dbReference>
<dbReference type="InterPro" id="IPR045851">
    <property type="entry name" value="AMP-bd_C_sf"/>
</dbReference>
<dbReference type="PANTHER" id="PTHR24096:SF353">
    <property type="entry name" value="GH16244P-RELATED"/>
    <property type="match status" value="1"/>
</dbReference>
<dbReference type="RefSeq" id="XP_070140504.1">
    <property type="nucleotide sequence ID" value="XM_070284403.1"/>
</dbReference>
<gene>
    <name evidence="3" type="primary">LOC138928098</name>
</gene>
<reference evidence="3" key="2">
    <citation type="submission" date="2025-08" db="UniProtKB">
        <authorList>
            <consortium name="RefSeq"/>
        </authorList>
    </citation>
    <scope>IDENTIFICATION</scope>
    <source>
        <strain evidence="3">14028-0561.14</strain>
        <tissue evidence="3">Whole fly</tissue>
    </source>
</reference>
<dbReference type="InterPro" id="IPR042099">
    <property type="entry name" value="ANL_N_sf"/>
</dbReference>
<proteinExistence type="predicted"/>
<dbReference type="Gene3D" id="3.30.300.30">
    <property type="match status" value="1"/>
</dbReference>
<dbReference type="SUPFAM" id="SSF56801">
    <property type="entry name" value="Acetyl-CoA synthetase-like"/>
    <property type="match status" value="1"/>
</dbReference>
<accession>A0ABM4GCQ5</accession>